<feature type="region of interest" description="Disordered" evidence="1">
    <location>
        <begin position="1"/>
        <end position="24"/>
    </location>
</feature>
<reference evidence="2" key="1">
    <citation type="journal article" date="2023" name="G3 (Bethesda)">
        <title>A reference genome for the long-term kleptoplast-retaining sea slug Elysia crispata morphotype clarki.</title>
        <authorList>
            <person name="Eastman K.E."/>
            <person name="Pendleton A.L."/>
            <person name="Shaikh M.A."/>
            <person name="Suttiyut T."/>
            <person name="Ogas R."/>
            <person name="Tomko P."/>
            <person name="Gavelis G."/>
            <person name="Widhalm J.R."/>
            <person name="Wisecaver J.H."/>
        </authorList>
    </citation>
    <scope>NUCLEOTIDE SEQUENCE</scope>
    <source>
        <strain evidence="2">ECLA1</strain>
    </source>
</reference>
<keyword evidence="3" id="KW-1185">Reference proteome</keyword>
<organism evidence="2 3">
    <name type="scientific">Elysia crispata</name>
    <name type="common">lettuce slug</name>
    <dbReference type="NCBI Taxonomy" id="231223"/>
    <lineage>
        <taxon>Eukaryota</taxon>
        <taxon>Metazoa</taxon>
        <taxon>Spiralia</taxon>
        <taxon>Lophotrochozoa</taxon>
        <taxon>Mollusca</taxon>
        <taxon>Gastropoda</taxon>
        <taxon>Heterobranchia</taxon>
        <taxon>Euthyneura</taxon>
        <taxon>Panpulmonata</taxon>
        <taxon>Sacoglossa</taxon>
        <taxon>Placobranchoidea</taxon>
        <taxon>Plakobranchidae</taxon>
        <taxon>Elysia</taxon>
    </lineage>
</organism>
<dbReference type="AlphaFoldDB" id="A0AAE1EA43"/>
<dbReference type="Proteomes" id="UP001283361">
    <property type="component" value="Unassembled WGS sequence"/>
</dbReference>
<accession>A0AAE1EA43</accession>
<comment type="caution">
    <text evidence="2">The sequence shown here is derived from an EMBL/GenBank/DDBJ whole genome shotgun (WGS) entry which is preliminary data.</text>
</comment>
<name>A0AAE1EA43_9GAST</name>
<gene>
    <name evidence="2" type="ORF">RRG08_029746</name>
</gene>
<protein>
    <submittedName>
        <fullName evidence="2">Uncharacterized protein</fullName>
    </submittedName>
</protein>
<evidence type="ECO:0000256" key="1">
    <source>
        <dbReference type="SAM" id="MobiDB-lite"/>
    </source>
</evidence>
<sequence>MENQWPHKHHSCHKARKSSRLLSRHNLVTDRNPKLKTSTRSVTLAVRLSGCMAEDRGGAGTWTTWKSRTGSYTKPKIPPLV</sequence>
<proteinExistence type="predicted"/>
<dbReference type="EMBL" id="JAWDGP010000503">
    <property type="protein sequence ID" value="KAK3800024.1"/>
    <property type="molecule type" value="Genomic_DNA"/>
</dbReference>
<evidence type="ECO:0000313" key="2">
    <source>
        <dbReference type="EMBL" id="KAK3800024.1"/>
    </source>
</evidence>
<evidence type="ECO:0000313" key="3">
    <source>
        <dbReference type="Proteomes" id="UP001283361"/>
    </source>
</evidence>
<feature type="compositionally biased region" description="Basic residues" evidence="1">
    <location>
        <begin position="1"/>
        <end position="23"/>
    </location>
</feature>